<evidence type="ECO:0000313" key="2">
    <source>
        <dbReference type="Proteomes" id="UP000240357"/>
    </source>
</evidence>
<proteinExistence type="predicted"/>
<dbReference type="AlphaFoldDB" id="A0A2T2YKN6"/>
<dbReference type="RefSeq" id="WP_106932246.1">
    <property type="nucleotide sequence ID" value="NZ_PYFT01000001.1"/>
</dbReference>
<name>A0A2T2YKN6_9BACT</name>
<dbReference type="EMBL" id="PYFT01000001">
    <property type="protein sequence ID" value="PSR56068.1"/>
    <property type="molecule type" value="Genomic_DNA"/>
</dbReference>
<evidence type="ECO:0000313" key="1">
    <source>
        <dbReference type="EMBL" id="PSR56068.1"/>
    </source>
</evidence>
<protein>
    <submittedName>
        <fullName evidence="1">Uncharacterized protein</fullName>
    </submittedName>
</protein>
<organism evidence="1 2">
    <name type="scientific">Adhaeribacter arboris</name>
    <dbReference type="NCBI Taxonomy" id="2072846"/>
    <lineage>
        <taxon>Bacteria</taxon>
        <taxon>Pseudomonadati</taxon>
        <taxon>Bacteroidota</taxon>
        <taxon>Cytophagia</taxon>
        <taxon>Cytophagales</taxon>
        <taxon>Hymenobacteraceae</taxon>
        <taxon>Adhaeribacter</taxon>
    </lineage>
</organism>
<sequence>MRHLSSITKAELLEIAKIVLYSDSDVHPEQWEILPFAGEPAIGIRLDAEDYEIRIVWENNEPLRIFTTAIGHFESIEPSKLNRIQTKLQEMGFDIPTLETWGFPDTDLILEEKLDGLGIQE</sequence>
<comment type="caution">
    <text evidence="1">The sequence shown here is derived from an EMBL/GenBank/DDBJ whole genome shotgun (WGS) entry which is preliminary data.</text>
</comment>
<reference evidence="1 2" key="1">
    <citation type="submission" date="2018-03" db="EMBL/GenBank/DDBJ databases">
        <title>Adhaeribacter sp. HMF7605 Genome sequencing and assembly.</title>
        <authorList>
            <person name="Kang H."/>
            <person name="Kang J."/>
            <person name="Cha I."/>
            <person name="Kim H."/>
            <person name="Joh K."/>
        </authorList>
    </citation>
    <scope>NUCLEOTIDE SEQUENCE [LARGE SCALE GENOMIC DNA]</scope>
    <source>
        <strain evidence="1 2">HMF7605</strain>
    </source>
</reference>
<accession>A0A2T2YKN6</accession>
<gene>
    <name evidence="1" type="ORF">AHMF7605_22480</name>
</gene>
<dbReference type="Proteomes" id="UP000240357">
    <property type="component" value="Unassembled WGS sequence"/>
</dbReference>
<keyword evidence="2" id="KW-1185">Reference proteome</keyword>